<evidence type="ECO:0000313" key="2">
    <source>
        <dbReference type="Proteomes" id="UP000814207"/>
    </source>
</evidence>
<sequence>MWADAPLDKLSILSNLLGWFSCIDDQADEDCQSPQALEQLLREVFMRAFTCANTPHGPLASGLNDIVQHAAPLASPFWLERTGDQYASYIAPCVTALMHRTHHTQPGIEGFDNLWRNAGGFQVCLEFTYWAQDIYLPPALYYSKPWLELCQLALNLLKAVNDLLSFRILQNPDEDIYNLLTHLRHTQGYSAHRAAREVSHRIDQWADTFVKAQARLPERLARYGYDERSVQQAMICAQALHNQWRGNIAWHLAVPRYREIRFKG</sequence>
<evidence type="ECO:0000313" key="1">
    <source>
        <dbReference type="EMBL" id="MCF5063269.1"/>
    </source>
</evidence>
<dbReference type="Pfam" id="PF19086">
    <property type="entry name" value="Terpene_syn_C_2"/>
    <property type="match status" value="1"/>
</dbReference>
<dbReference type="Gene3D" id="1.10.600.10">
    <property type="entry name" value="Farnesyl Diphosphate Synthase"/>
    <property type="match status" value="1"/>
</dbReference>
<name>A0A9Q3X512_PSESX</name>
<dbReference type="SUPFAM" id="SSF48576">
    <property type="entry name" value="Terpenoid synthases"/>
    <property type="match status" value="1"/>
</dbReference>
<evidence type="ECO:0008006" key="3">
    <source>
        <dbReference type="Google" id="ProtNLM"/>
    </source>
</evidence>
<dbReference type="Proteomes" id="UP000814207">
    <property type="component" value="Unassembled WGS sequence"/>
</dbReference>
<accession>A0A9Q3X512</accession>
<reference evidence="1" key="1">
    <citation type="submission" date="2019-11" db="EMBL/GenBank/DDBJ databases">
        <title>Epiphytic Pseudomonas syringae from cherry orchards.</title>
        <authorList>
            <person name="Hulin M.T."/>
        </authorList>
    </citation>
    <scope>NUCLEOTIDE SEQUENCE</scope>
    <source>
        <strain evidence="1">PA-6-9A</strain>
    </source>
</reference>
<dbReference type="EMBL" id="WKEU01000033">
    <property type="protein sequence ID" value="MCF5063269.1"/>
    <property type="molecule type" value="Genomic_DNA"/>
</dbReference>
<comment type="caution">
    <text evidence="1">The sequence shown here is derived from an EMBL/GenBank/DDBJ whole genome shotgun (WGS) entry which is preliminary data.</text>
</comment>
<protein>
    <recommendedName>
        <fullName evidence="3">Terpene synthase</fullName>
    </recommendedName>
</protein>
<organism evidence="1 2">
    <name type="scientific">Pseudomonas syringae</name>
    <dbReference type="NCBI Taxonomy" id="317"/>
    <lineage>
        <taxon>Bacteria</taxon>
        <taxon>Pseudomonadati</taxon>
        <taxon>Pseudomonadota</taxon>
        <taxon>Gammaproteobacteria</taxon>
        <taxon>Pseudomonadales</taxon>
        <taxon>Pseudomonadaceae</taxon>
        <taxon>Pseudomonas</taxon>
    </lineage>
</organism>
<dbReference type="AlphaFoldDB" id="A0A9Q3X512"/>
<proteinExistence type="predicted"/>
<gene>
    <name evidence="1" type="ORF">GIW73_10015</name>
</gene>
<dbReference type="InterPro" id="IPR008949">
    <property type="entry name" value="Isoprenoid_synthase_dom_sf"/>
</dbReference>